<proteinExistence type="predicted"/>
<sequence>NNSQVSENRHKRRKYVYDYISNSVAKWEPNEEWILDGLNITMALQKFRNRSFSMAKRDENLSDNRVLSLSNIFVITSDQARSSFHRFSPVYHDKIIGNYPLKTKWERLPLKARVWCDDTDDENEDKDDDEENDDGSSEDSLLLVVATILGSLVEIFASWTANCTLESSFQKQHLTVFLDHVFNSNQGIKVREGETHLIDNPSSLMADYIGSYTSTTDETFDLLAVEVKPPQKSSNHQLQSDYVKVGKEMKEMVDRLVKKGISNPITCGILVEGYEMRTYSLQLVADGVYLMIEHGFIELLRYPQSVCGVPGIMEHLMQLKSILSTTI</sequence>
<gene>
    <name evidence="1" type="ORF">BDA99DRAFT_416573</name>
</gene>
<dbReference type="EMBL" id="JAIXMP010000007">
    <property type="protein sequence ID" value="KAI9270467.1"/>
    <property type="molecule type" value="Genomic_DNA"/>
</dbReference>
<comment type="caution">
    <text evidence="1">The sequence shown here is derived from an EMBL/GenBank/DDBJ whole genome shotgun (WGS) entry which is preliminary data.</text>
</comment>
<reference evidence="1" key="1">
    <citation type="journal article" date="2022" name="IScience">
        <title>Evolution of zygomycete secretomes and the origins of terrestrial fungal ecologies.</title>
        <authorList>
            <person name="Chang Y."/>
            <person name="Wang Y."/>
            <person name="Mondo S."/>
            <person name="Ahrendt S."/>
            <person name="Andreopoulos W."/>
            <person name="Barry K."/>
            <person name="Beard J."/>
            <person name="Benny G.L."/>
            <person name="Blankenship S."/>
            <person name="Bonito G."/>
            <person name="Cuomo C."/>
            <person name="Desiro A."/>
            <person name="Gervers K.A."/>
            <person name="Hundley H."/>
            <person name="Kuo A."/>
            <person name="LaButti K."/>
            <person name="Lang B.F."/>
            <person name="Lipzen A."/>
            <person name="O'Donnell K."/>
            <person name="Pangilinan J."/>
            <person name="Reynolds N."/>
            <person name="Sandor L."/>
            <person name="Smith M.E."/>
            <person name="Tsang A."/>
            <person name="Grigoriev I.V."/>
            <person name="Stajich J.E."/>
            <person name="Spatafora J.W."/>
        </authorList>
    </citation>
    <scope>NUCLEOTIDE SEQUENCE</scope>
    <source>
        <strain evidence="1">RSA 2281</strain>
    </source>
</reference>
<dbReference type="Proteomes" id="UP001209540">
    <property type="component" value="Unassembled WGS sequence"/>
</dbReference>
<organism evidence="1 2">
    <name type="scientific">Phascolomyces articulosus</name>
    <dbReference type="NCBI Taxonomy" id="60185"/>
    <lineage>
        <taxon>Eukaryota</taxon>
        <taxon>Fungi</taxon>
        <taxon>Fungi incertae sedis</taxon>
        <taxon>Mucoromycota</taxon>
        <taxon>Mucoromycotina</taxon>
        <taxon>Mucoromycetes</taxon>
        <taxon>Mucorales</taxon>
        <taxon>Lichtheimiaceae</taxon>
        <taxon>Phascolomyces</taxon>
    </lineage>
</organism>
<evidence type="ECO:0000313" key="1">
    <source>
        <dbReference type="EMBL" id="KAI9270467.1"/>
    </source>
</evidence>
<name>A0AAD5PG78_9FUNG</name>
<evidence type="ECO:0000313" key="2">
    <source>
        <dbReference type="Proteomes" id="UP001209540"/>
    </source>
</evidence>
<reference evidence="1" key="2">
    <citation type="submission" date="2023-02" db="EMBL/GenBank/DDBJ databases">
        <authorList>
            <consortium name="DOE Joint Genome Institute"/>
            <person name="Mondo S.J."/>
            <person name="Chang Y."/>
            <person name="Wang Y."/>
            <person name="Ahrendt S."/>
            <person name="Andreopoulos W."/>
            <person name="Barry K."/>
            <person name="Beard J."/>
            <person name="Benny G.L."/>
            <person name="Blankenship S."/>
            <person name="Bonito G."/>
            <person name="Cuomo C."/>
            <person name="Desiro A."/>
            <person name="Gervers K.A."/>
            <person name="Hundley H."/>
            <person name="Kuo A."/>
            <person name="LaButti K."/>
            <person name="Lang B.F."/>
            <person name="Lipzen A."/>
            <person name="O'Donnell K."/>
            <person name="Pangilinan J."/>
            <person name="Reynolds N."/>
            <person name="Sandor L."/>
            <person name="Smith M.W."/>
            <person name="Tsang A."/>
            <person name="Grigoriev I.V."/>
            <person name="Stajich J.E."/>
            <person name="Spatafora J.W."/>
        </authorList>
    </citation>
    <scope>NUCLEOTIDE SEQUENCE</scope>
    <source>
        <strain evidence="1">RSA 2281</strain>
    </source>
</reference>
<feature type="non-terminal residue" evidence="1">
    <location>
        <position position="327"/>
    </location>
</feature>
<keyword evidence="2" id="KW-1185">Reference proteome</keyword>
<dbReference type="AlphaFoldDB" id="A0AAD5PG78"/>
<accession>A0AAD5PG78</accession>
<feature type="non-terminal residue" evidence="1">
    <location>
        <position position="1"/>
    </location>
</feature>
<protein>
    <submittedName>
        <fullName evidence="1">Uncharacterized protein</fullName>
    </submittedName>
</protein>